<dbReference type="InterPro" id="IPR000866">
    <property type="entry name" value="AhpC/TSA"/>
</dbReference>
<dbReference type="Gene3D" id="3.40.30.10">
    <property type="entry name" value="Glutaredoxin"/>
    <property type="match status" value="1"/>
</dbReference>
<dbReference type="CDD" id="cd02966">
    <property type="entry name" value="TlpA_like_family"/>
    <property type="match status" value="1"/>
</dbReference>
<dbReference type="Pfam" id="PF00578">
    <property type="entry name" value="AhpC-TSA"/>
    <property type="match status" value="1"/>
</dbReference>
<keyword evidence="3" id="KW-1185">Reference proteome</keyword>
<dbReference type="PANTHER" id="PTHR42852">
    <property type="entry name" value="THIOL:DISULFIDE INTERCHANGE PROTEIN DSBE"/>
    <property type="match status" value="1"/>
</dbReference>
<feature type="domain" description="Thioredoxin" evidence="1">
    <location>
        <begin position="120"/>
        <end position="258"/>
    </location>
</feature>
<dbReference type="InterPro" id="IPR036249">
    <property type="entry name" value="Thioredoxin-like_sf"/>
</dbReference>
<accession>A0ABW5YN25</accession>
<dbReference type="GO" id="GO:0140824">
    <property type="term" value="F:thioredoxin-dependent peroxiredoxin activity"/>
    <property type="evidence" value="ECO:0007669"/>
    <property type="project" value="UniProtKB-EC"/>
</dbReference>
<dbReference type="InterPro" id="IPR013766">
    <property type="entry name" value="Thioredoxin_domain"/>
</dbReference>
<keyword evidence="2" id="KW-0575">Peroxidase</keyword>
<dbReference type="EMBL" id="JBHUPC010000013">
    <property type="protein sequence ID" value="MFD2892429.1"/>
    <property type="molecule type" value="Genomic_DNA"/>
</dbReference>
<sequence>MMKKIAFLMVLFVVNGWAQEYSFLESTYVKISGKEFMDLKAKDSTLKVNYFLENGQRFEISYIDSLVKHREIGKYKNIIFKDSLKANTAIVLHKKTKDDVKEEQKQFKEMFDTDKQHRKSLKGNIVEHLHLTDMQGNVYTLEDLKGKVVVLNFWFTKCAPCIKEIPDLNKMKADFKNDDVVFFAITFNEKELIETFLTKHDLDLTIIPKDQKTIDQFGVKYFPTNLILDKQGTVAYVNEFFMKDMIKDMNKTISKLIKK</sequence>
<dbReference type="PROSITE" id="PS51352">
    <property type="entry name" value="THIOREDOXIN_2"/>
    <property type="match status" value="1"/>
</dbReference>
<evidence type="ECO:0000313" key="2">
    <source>
        <dbReference type="EMBL" id="MFD2892429.1"/>
    </source>
</evidence>
<dbReference type="PANTHER" id="PTHR42852:SF17">
    <property type="entry name" value="THIOREDOXIN-LIKE PROTEIN HI_1115"/>
    <property type="match status" value="1"/>
</dbReference>
<evidence type="ECO:0000313" key="3">
    <source>
        <dbReference type="Proteomes" id="UP001597534"/>
    </source>
</evidence>
<keyword evidence="2" id="KW-0560">Oxidoreductase</keyword>
<protein>
    <submittedName>
        <fullName evidence="2">Peroxiredoxin family protein</fullName>
        <ecNumber evidence="2">1.11.1.24</ecNumber>
    </submittedName>
</protein>
<evidence type="ECO:0000259" key="1">
    <source>
        <dbReference type="PROSITE" id="PS51352"/>
    </source>
</evidence>
<organism evidence="2 3">
    <name type="scientific">Flavobacterium chuncheonense</name>
    <dbReference type="NCBI Taxonomy" id="2026653"/>
    <lineage>
        <taxon>Bacteria</taxon>
        <taxon>Pseudomonadati</taxon>
        <taxon>Bacteroidota</taxon>
        <taxon>Flavobacteriia</taxon>
        <taxon>Flavobacteriales</taxon>
        <taxon>Flavobacteriaceae</taxon>
        <taxon>Flavobacterium</taxon>
    </lineage>
</organism>
<reference evidence="3" key="1">
    <citation type="journal article" date="2019" name="Int. J. Syst. Evol. Microbiol.">
        <title>The Global Catalogue of Microorganisms (GCM) 10K type strain sequencing project: providing services to taxonomists for standard genome sequencing and annotation.</title>
        <authorList>
            <consortium name="The Broad Institute Genomics Platform"/>
            <consortium name="The Broad Institute Genome Sequencing Center for Infectious Disease"/>
            <person name="Wu L."/>
            <person name="Ma J."/>
        </authorList>
    </citation>
    <scope>NUCLEOTIDE SEQUENCE [LARGE SCALE GENOMIC DNA]</scope>
    <source>
        <strain evidence="3">KCTC 22671</strain>
    </source>
</reference>
<proteinExistence type="predicted"/>
<dbReference type="EC" id="1.11.1.24" evidence="2"/>
<gene>
    <name evidence="2" type="ORF">ACFS5J_10440</name>
</gene>
<dbReference type="SUPFAM" id="SSF52833">
    <property type="entry name" value="Thioredoxin-like"/>
    <property type="match status" value="1"/>
</dbReference>
<name>A0ABW5YN25_9FLAO</name>
<dbReference type="Proteomes" id="UP001597534">
    <property type="component" value="Unassembled WGS sequence"/>
</dbReference>
<dbReference type="InterPro" id="IPR050553">
    <property type="entry name" value="Thioredoxin_ResA/DsbE_sf"/>
</dbReference>
<comment type="caution">
    <text evidence="2">The sequence shown here is derived from an EMBL/GenBank/DDBJ whole genome shotgun (WGS) entry which is preliminary data.</text>
</comment>
<dbReference type="RefSeq" id="WP_379812089.1">
    <property type="nucleotide sequence ID" value="NZ_JBHUPC010000013.1"/>
</dbReference>